<keyword evidence="1" id="KW-0880">Kelch repeat</keyword>
<protein>
    <submittedName>
        <fullName evidence="4">E3 ubiquitin- ligase NRDP1-like</fullName>
    </submittedName>
</protein>
<dbReference type="InterPro" id="IPR015915">
    <property type="entry name" value="Kelch-typ_b-propeller"/>
</dbReference>
<dbReference type="SUPFAM" id="SSF49599">
    <property type="entry name" value="TRAF domain-like"/>
    <property type="match status" value="1"/>
</dbReference>
<dbReference type="SMART" id="SM00612">
    <property type="entry name" value="Kelch"/>
    <property type="match status" value="6"/>
</dbReference>
<dbReference type="Proteomes" id="UP001152795">
    <property type="component" value="Unassembled WGS sequence"/>
</dbReference>
<dbReference type="GO" id="GO:0008270">
    <property type="term" value="F:zinc ion binding"/>
    <property type="evidence" value="ECO:0007669"/>
    <property type="project" value="UniProtKB-KW"/>
</dbReference>
<keyword evidence="2" id="KW-0863">Zinc-finger</keyword>
<keyword evidence="4" id="KW-0436">Ligase</keyword>
<gene>
    <name evidence="4" type="ORF">PACLA_8A040232</name>
</gene>
<dbReference type="SUPFAM" id="SSF117281">
    <property type="entry name" value="Kelch motif"/>
    <property type="match status" value="2"/>
</dbReference>
<dbReference type="SUPFAM" id="SSF57850">
    <property type="entry name" value="RING/U-box"/>
    <property type="match status" value="1"/>
</dbReference>
<evidence type="ECO:0000256" key="1">
    <source>
        <dbReference type="ARBA" id="ARBA00022441"/>
    </source>
</evidence>
<reference evidence="4" key="1">
    <citation type="submission" date="2020-04" db="EMBL/GenBank/DDBJ databases">
        <authorList>
            <person name="Alioto T."/>
            <person name="Alioto T."/>
            <person name="Gomez Garrido J."/>
        </authorList>
    </citation>
    <scope>NUCLEOTIDE SEQUENCE</scope>
    <source>
        <strain evidence="4">A484AB</strain>
    </source>
</reference>
<dbReference type="EMBL" id="CACRXK020002396">
    <property type="protein sequence ID" value="CAB3994125.1"/>
    <property type="molecule type" value="Genomic_DNA"/>
</dbReference>
<accession>A0A7D9HXB9</accession>
<dbReference type="PROSITE" id="PS50089">
    <property type="entry name" value="ZF_RING_2"/>
    <property type="match status" value="1"/>
</dbReference>
<dbReference type="InterPro" id="IPR001841">
    <property type="entry name" value="Znf_RING"/>
</dbReference>
<keyword evidence="5" id="KW-1185">Reference proteome</keyword>
<keyword evidence="2" id="KW-0479">Metal-binding</keyword>
<evidence type="ECO:0000256" key="2">
    <source>
        <dbReference type="ARBA" id="ARBA00022771"/>
    </source>
</evidence>
<proteinExistence type="predicted"/>
<dbReference type="InterPro" id="IPR006652">
    <property type="entry name" value="Kelch_1"/>
</dbReference>
<dbReference type="Gene3D" id="2.120.10.80">
    <property type="entry name" value="Kelch-type beta propeller"/>
    <property type="match status" value="2"/>
</dbReference>
<dbReference type="InterPro" id="IPR013083">
    <property type="entry name" value="Znf_RING/FYVE/PHD"/>
</dbReference>
<name>A0A7D9HXB9_PARCT</name>
<dbReference type="Gene3D" id="3.30.40.10">
    <property type="entry name" value="Zinc/RING finger domain, C3HC4 (zinc finger)"/>
    <property type="match status" value="2"/>
</dbReference>
<evidence type="ECO:0000313" key="5">
    <source>
        <dbReference type="Proteomes" id="UP001152795"/>
    </source>
</evidence>
<evidence type="ECO:0000313" key="4">
    <source>
        <dbReference type="EMBL" id="CAB3994125.1"/>
    </source>
</evidence>
<keyword evidence="3" id="KW-0862">Zinc</keyword>
<dbReference type="Pfam" id="PF24681">
    <property type="entry name" value="Kelch_KLHDC2_KLHL20_DRC7"/>
    <property type="match status" value="1"/>
</dbReference>
<dbReference type="GO" id="GO:0016874">
    <property type="term" value="F:ligase activity"/>
    <property type="evidence" value="ECO:0007669"/>
    <property type="project" value="UniProtKB-KW"/>
</dbReference>
<evidence type="ECO:0000256" key="3">
    <source>
        <dbReference type="ARBA" id="ARBA00022833"/>
    </source>
</evidence>
<dbReference type="AlphaFoldDB" id="A0A7D9HXB9"/>
<sequence length="657" mass="74366">MDAQGYDESRFIGPVRRELFCIICRDVVNDPRCCQHQEHLYCLACITRYLLNPQTQECPACRENLTPETLKHPGRFFMICLSELKIKCDYIDRGCPDHIQLGNLQHHVGNCGFAPVKCEKCDMQTNRKDKDNHDKSFCQLGGAKCQDCGNIKATQDDMKAELCQVKARQGEMKGNQDEMKGNQDEMKENQDDIKKNQDEMKGNQDEMKENQDVMKQQLNEIMNAQEEYQVSINRQLNKRKHDQMEENDDAIKQTQDVINVKVNQMKEVYTLSYINTSAVSQKNVNEIKHTQAQDEMKVELNEMKDKITGMERTQDRMKQSVDEIRQQFEKMMIMVQQVLQGSNVNNNGAQAIDPAVPDSNQDIIILGGYYAPGFESVSKTVEKYSIVEGKSTQLPPMNLPRAASASCVYNGDVIVAGGSDSQTGTDSIEILKMNQPPLRWTMFDGKLPVKLSGHDVTVYQDKLYIIGGHNWNENKPSDAIYELSLAPPYTVKLLARMPQPRRNHRAEIVNGKLFILGGTTNQSKDATDSVVVYDFIKNEIKPCPSLPKPVLGMSTVTWGNMVIVVGGVGKNDQDLDDVIMYHTETGQSDRLPSLIHKRYGSSAVIMHDVIIALGGHSDEEGYLNSVESFTMRDDQWKELPGMKEKRHRATAVVKPRN</sequence>
<organism evidence="4 5">
    <name type="scientific">Paramuricea clavata</name>
    <name type="common">Red gorgonian</name>
    <name type="synonym">Violescent sea-whip</name>
    <dbReference type="NCBI Taxonomy" id="317549"/>
    <lineage>
        <taxon>Eukaryota</taxon>
        <taxon>Metazoa</taxon>
        <taxon>Cnidaria</taxon>
        <taxon>Anthozoa</taxon>
        <taxon>Octocorallia</taxon>
        <taxon>Malacalcyonacea</taxon>
        <taxon>Plexauridae</taxon>
        <taxon>Paramuricea</taxon>
    </lineage>
</organism>
<dbReference type="OrthoDB" id="6017243at2759"/>
<dbReference type="PANTHER" id="PTHR45632">
    <property type="entry name" value="LD33804P"/>
    <property type="match status" value="1"/>
</dbReference>
<comment type="caution">
    <text evidence="4">The sequence shown here is derived from an EMBL/GenBank/DDBJ whole genome shotgun (WGS) entry which is preliminary data.</text>
</comment>